<reference evidence="3 4" key="1">
    <citation type="submission" date="2018-06" db="EMBL/GenBank/DDBJ databases">
        <title>Genomic Encyclopedia of Type Strains, Phase IV (KMG-IV): sequencing the most valuable type-strain genomes for metagenomic binning, comparative biology and taxonomic classification.</title>
        <authorList>
            <person name="Goeker M."/>
        </authorList>
    </citation>
    <scope>NUCLEOTIDE SEQUENCE [LARGE SCALE GENOMIC DNA]</scope>
    <source>
        <strain evidence="3 4">DSM 18048</strain>
    </source>
</reference>
<dbReference type="AlphaFoldDB" id="A0A318SFL9"/>
<gene>
    <name evidence="3" type="ORF">DES52_10219</name>
</gene>
<keyword evidence="4" id="KW-1185">Reference proteome</keyword>
<dbReference type="InterPro" id="IPR013783">
    <property type="entry name" value="Ig-like_fold"/>
</dbReference>
<comment type="caution">
    <text evidence="3">The sequence shown here is derived from an EMBL/GenBank/DDBJ whole genome shotgun (WGS) entry which is preliminary data.</text>
</comment>
<feature type="domain" description="Dystroglycan-type cadherin-like" evidence="2">
    <location>
        <begin position="140"/>
        <end position="240"/>
    </location>
</feature>
<dbReference type="Proteomes" id="UP000248326">
    <property type="component" value="Unassembled WGS sequence"/>
</dbReference>
<dbReference type="EMBL" id="QJSX01000002">
    <property type="protein sequence ID" value="PYE55656.1"/>
    <property type="molecule type" value="Genomic_DNA"/>
</dbReference>
<dbReference type="GO" id="GO:0005509">
    <property type="term" value="F:calcium ion binding"/>
    <property type="evidence" value="ECO:0007669"/>
    <property type="project" value="InterPro"/>
</dbReference>
<feature type="domain" description="Dystroglycan-type cadherin-like" evidence="2">
    <location>
        <begin position="39"/>
        <end position="139"/>
    </location>
</feature>
<protein>
    <submittedName>
        <fullName evidence="3">Putative Ig domain-containing protein</fullName>
    </submittedName>
</protein>
<dbReference type="InterPro" id="IPR006644">
    <property type="entry name" value="Cadg"/>
</dbReference>
<evidence type="ECO:0000313" key="3">
    <source>
        <dbReference type="EMBL" id="PYE55656.1"/>
    </source>
</evidence>
<dbReference type="RefSeq" id="WP_211317846.1">
    <property type="nucleotide sequence ID" value="NZ_QJSX01000002.1"/>
</dbReference>
<organism evidence="3 4">
    <name type="scientific">Deinococcus yavapaiensis KR-236</name>
    <dbReference type="NCBI Taxonomy" id="694435"/>
    <lineage>
        <taxon>Bacteria</taxon>
        <taxon>Thermotogati</taxon>
        <taxon>Deinococcota</taxon>
        <taxon>Deinococci</taxon>
        <taxon>Deinococcales</taxon>
        <taxon>Deinococcaceae</taxon>
        <taxon>Deinococcus</taxon>
    </lineage>
</organism>
<evidence type="ECO:0000313" key="4">
    <source>
        <dbReference type="Proteomes" id="UP000248326"/>
    </source>
</evidence>
<feature type="non-terminal residue" evidence="3">
    <location>
        <position position="1"/>
    </location>
</feature>
<name>A0A318SFL9_9DEIO</name>
<dbReference type="InterPro" id="IPR015919">
    <property type="entry name" value="Cadherin-like_sf"/>
</dbReference>
<proteinExistence type="predicted"/>
<feature type="region of interest" description="Disordered" evidence="1">
    <location>
        <begin position="1"/>
        <end position="21"/>
    </location>
</feature>
<dbReference type="SUPFAM" id="SSF49313">
    <property type="entry name" value="Cadherin-like"/>
    <property type="match status" value="3"/>
</dbReference>
<dbReference type="Gene3D" id="2.60.40.10">
    <property type="entry name" value="Immunoglobulins"/>
    <property type="match status" value="3"/>
</dbReference>
<accession>A0A318SFL9</accession>
<evidence type="ECO:0000256" key="1">
    <source>
        <dbReference type="SAM" id="MobiDB-lite"/>
    </source>
</evidence>
<dbReference type="Pfam" id="PF05345">
    <property type="entry name" value="He_PIG"/>
    <property type="match status" value="3"/>
</dbReference>
<sequence>PSFTQSGSYTIRFTSNDGKTSSQAQDVTINVANVNQAPTLNTITTPQAANEGQALNFTVSGSDPDGTTPTYTATYLIGGVAQANLPTGASFNTTTGAFNWTPSFTQSGSYVIRFRSTDGSLTSQAQDVTINVANVNQAPTLNTITTPQAVNEGQALNFTVSGSDPDGTTVSYTAEYLIGGVAQANLPTGASFNTTTGAFNWTPSFTQSGSYTIRFRSTDGSLTSQAQDVTINVANVNQAPTLNTITTPQAVNEGQALNFTVSGSDPDGTTPTYTATYLIGGVAQANLPTGASFNTTTGAFNWTPSFTQSGSYVIRFRSTDGSLTSQAQDVTINVTDVAVVAPQWRLYSVGQNMKSESYAGGVVKAGMGASYANLVINHFLNLADCQANANVWDPRSSVILDATGAWSTNINKPAGTTLWARFVDSNNVAVSACSSATLP</sequence>
<dbReference type="GO" id="GO:0016020">
    <property type="term" value="C:membrane"/>
    <property type="evidence" value="ECO:0007669"/>
    <property type="project" value="InterPro"/>
</dbReference>
<dbReference type="SMART" id="SM00736">
    <property type="entry name" value="CADG"/>
    <property type="match status" value="2"/>
</dbReference>
<evidence type="ECO:0000259" key="2">
    <source>
        <dbReference type="SMART" id="SM00736"/>
    </source>
</evidence>